<dbReference type="CDD" id="cd09917">
    <property type="entry name" value="F-box_SF"/>
    <property type="match status" value="1"/>
</dbReference>
<dbReference type="InterPro" id="IPR036047">
    <property type="entry name" value="F-box-like_dom_sf"/>
</dbReference>
<evidence type="ECO:0000313" key="2">
    <source>
        <dbReference type="EMBL" id="KIV96279.1"/>
    </source>
</evidence>
<evidence type="ECO:0000259" key="1">
    <source>
        <dbReference type="PROSITE" id="PS50181"/>
    </source>
</evidence>
<gene>
    <name evidence="2" type="ORF">PV10_00162</name>
</gene>
<dbReference type="VEuPathDB" id="FungiDB:PV10_00162"/>
<sequence>MIASTPLSLLLLNLPDEVLITIFGFLDIRTLYNATLVCKHFCDLSEPFLYHTIQILNGRQATALSASFQTSPFRTTWVRSLLISTKFGDDQGLCTLPPYISRMRNLQTLCLETPDCNAKFPEERVSWVSLQDRYERIFESASAVVPESFGRVLPNLKQCTLHFVDGQKEIYSMTKYAMLFLHPSLRSLTMSCASTDFVDKLLTPFQNDQSLLKSTRLEHLHLEECDIFSPSLGILLSFPKALKSLKISEGVRYDGIFTARNSRLHGNVSPGPFVDAISQQCASSLEYLSLSLGYARQGFQHINHPGQHLNLSGFHALKQLDLDVRTINLIRVRANCDHATWRRLPPHLDTLKVFGIPLGERPPFQARRRVWFPLDTCIITDKAKHGVRLLRNVIYSYEYYREDEEVPTPSGSEDGDSIEDISQVSIAHDRMMTRCKELQHLFVKAGVRLEIEVVALPNGFIPPYLFPEDKPRAFMLWESEPRSP</sequence>
<dbReference type="InterPro" id="IPR032675">
    <property type="entry name" value="LRR_dom_sf"/>
</dbReference>
<dbReference type="Gene3D" id="3.80.10.10">
    <property type="entry name" value="Ribonuclease Inhibitor"/>
    <property type="match status" value="1"/>
</dbReference>
<name>A0A0D1ZQK9_EXOME</name>
<dbReference type="OMA" id="SHLYYYL"/>
<dbReference type="PROSITE" id="PS50181">
    <property type="entry name" value="FBOX"/>
    <property type="match status" value="1"/>
</dbReference>
<dbReference type="AlphaFoldDB" id="A0A0D1ZQK9"/>
<feature type="domain" description="F-box" evidence="1">
    <location>
        <begin position="8"/>
        <end position="53"/>
    </location>
</feature>
<dbReference type="RefSeq" id="XP_016227853.1">
    <property type="nucleotide sequence ID" value="XM_016364204.1"/>
</dbReference>
<dbReference type="HOGENOM" id="CLU_567448_0_0_1"/>
<keyword evidence="3" id="KW-1185">Reference proteome</keyword>
<reference evidence="2 3" key="1">
    <citation type="submission" date="2015-01" db="EMBL/GenBank/DDBJ databases">
        <title>The Genome Sequence of Exophiala mesophila CBS40295.</title>
        <authorList>
            <consortium name="The Broad Institute Genomics Platform"/>
            <person name="Cuomo C."/>
            <person name="de Hoog S."/>
            <person name="Gorbushina A."/>
            <person name="Stielow B."/>
            <person name="Teixiera M."/>
            <person name="Abouelleil A."/>
            <person name="Chapman S.B."/>
            <person name="Priest M."/>
            <person name="Young S.K."/>
            <person name="Wortman J."/>
            <person name="Nusbaum C."/>
            <person name="Birren B."/>
        </authorList>
    </citation>
    <scope>NUCLEOTIDE SEQUENCE [LARGE SCALE GENOMIC DNA]</scope>
    <source>
        <strain evidence="2 3">CBS 40295</strain>
    </source>
</reference>
<dbReference type="OrthoDB" id="2522477at2759"/>
<evidence type="ECO:0000313" key="3">
    <source>
        <dbReference type="Proteomes" id="UP000054302"/>
    </source>
</evidence>
<dbReference type="Proteomes" id="UP000054302">
    <property type="component" value="Unassembled WGS sequence"/>
</dbReference>
<dbReference type="STRING" id="212818.A0A0D1ZQK9"/>
<protein>
    <recommendedName>
        <fullName evidence="1">F-box domain-containing protein</fullName>
    </recommendedName>
</protein>
<dbReference type="SUPFAM" id="SSF52047">
    <property type="entry name" value="RNI-like"/>
    <property type="match status" value="1"/>
</dbReference>
<organism evidence="2 3">
    <name type="scientific">Exophiala mesophila</name>
    <name type="common">Black yeast-like fungus</name>
    <dbReference type="NCBI Taxonomy" id="212818"/>
    <lineage>
        <taxon>Eukaryota</taxon>
        <taxon>Fungi</taxon>
        <taxon>Dikarya</taxon>
        <taxon>Ascomycota</taxon>
        <taxon>Pezizomycotina</taxon>
        <taxon>Eurotiomycetes</taxon>
        <taxon>Chaetothyriomycetidae</taxon>
        <taxon>Chaetothyriales</taxon>
        <taxon>Herpotrichiellaceae</taxon>
        <taxon>Exophiala</taxon>
    </lineage>
</organism>
<dbReference type="EMBL" id="KN847520">
    <property type="protein sequence ID" value="KIV96279.1"/>
    <property type="molecule type" value="Genomic_DNA"/>
</dbReference>
<dbReference type="Gene3D" id="1.20.1280.50">
    <property type="match status" value="1"/>
</dbReference>
<accession>A0A0D1ZQK9</accession>
<dbReference type="GeneID" id="27318007"/>
<dbReference type="SUPFAM" id="SSF81383">
    <property type="entry name" value="F-box domain"/>
    <property type="match status" value="1"/>
</dbReference>
<dbReference type="Pfam" id="PF12937">
    <property type="entry name" value="F-box-like"/>
    <property type="match status" value="1"/>
</dbReference>
<dbReference type="InterPro" id="IPR001810">
    <property type="entry name" value="F-box_dom"/>
</dbReference>
<proteinExistence type="predicted"/>